<name>A0AAV5QFC5_9ASCO</name>
<gene>
    <name evidence="1" type="ORF">DASC09_004350</name>
</gene>
<organism evidence="1 2">
    <name type="scientific">Saccharomycopsis crataegensis</name>
    <dbReference type="NCBI Taxonomy" id="43959"/>
    <lineage>
        <taxon>Eukaryota</taxon>
        <taxon>Fungi</taxon>
        <taxon>Dikarya</taxon>
        <taxon>Ascomycota</taxon>
        <taxon>Saccharomycotina</taxon>
        <taxon>Saccharomycetes</taxon>
        <taxon>Saccharomycopsidaceae</taxon>
        <taxon>Saccharomycopsis</taxon>
    </lineage>
</organism>
<evidence type="ECO:0000313" key="1">
    <source>
        <dbReference type="EMBL" id="GMM33110.1"/>
    </source>
</evidence>
<proteinExistence type="predicted"/>
<reference evidence="1 2" key="1">
    <citation type="journal article" date="2023" name="Elife">
        <title>Identification of key yeast species and microbe-microbe interactions impacting larval growth of Drosophila in the wild.</title>
        <authorList>
            <person name="Mure A."/>
            <person name="Sugiura Y."/>
            <person name="Maeda R."/>
            <person name="Honda K."/>
            <person name="Sakurai N."/>
            <person name="Takahashi Y."/>
            <person name="Watada M."/>
            <person name="Katoh T."/>
            <person name="Gotoh A."/>
            <person name="Gotoh Y."/>
            <person name="Taniguchi I."/>
            <person name="Nakamura K."/>
            <person name="Hayashi T."/>
            <person name="Katayama T."/>
            <person name="Uemura T."/>
            <person name="Hattori Y."/>
        </authorList>
    </citation>
    <scope>NUCLEOTIDE SEQUENCE [LARGE SCALE GENOMIC DNA]</scope>
    <source>
        <strain evidence="1 2">SC-9</strain>
    </source>
</reference>
<dbReference type="Proteomes" id="UP001360560">
    <property type="component" value="Unassembled WGS sequence"/>
</dbReference>
<sequence>MALHNYLYFKHEDSNIRKIASVNDACNKPQTLHSKVTKRNGKQKIPVTGTELSVEAVQS</sequence>
<keyword evidence="2" id="KW-1185">Reference proteome</keyword>
<protein>
    <submittedName>
        <fullName evidence="1">Uncharacterized protein</fullName>
    </submittedName>
</protein>
<comment type="caution">
    <text evidence="1">The sequence shown here is derived from an EMBL/GenBank/DDBJ whole genome shotgun (WGS) entry which is preliminary data.</text>
</comment>
<dbReference type="RefSeq" id="XP_064850110.1">
    <property type="nucleotide sequence ID" value="XM_064994038.1"/>
</dbReference>
<evidence type="ECO:0000313" key="2">
    <source>
        <dbReference type="Proteomes" id="UP001360560"/>
    </source>
</evidence>
<dbReference type="AlphaFoldDB" id="A0AAV5QFC5"/>
<dbReference type="EMBL" id="BTFZ01000001">
    <property type="protein sequence ID" value="GMM33110.1"/>
    <property type="molecule type" value="Genomic_DNA"/>
</dbReference>
<dbReference type="GeneID" id="90071089"/>
<accession>A0AAV5QFC5</accession>